<proteinExistence type="predicted"/>
<keyword evidence="3" id="KW-1185">Reference proteome</keyword>
<gene>
    <name evidence="2" type="ORF">AGERDE_LOCUS11041</name>
</gene>
<comment type="caution">
    <text evidence="2">The sequence shown here is derived from an EMBL/GenBank/DDBJ whole genome shotgun (WGS) entry which is preliminary data.</text>
</comment>
<evidence type="ECO:0000313" key="2">
    <source>
        <dbReference type="EMBL" id="CAG8642538.1"/>
    </source>
</evidence>
<sequence length="184" mass="20875">MQNPVPAPVGNPAENPILVQNAILAKNPIPMQNQVTASISEGDLISFNENSSIHQPRESDDNKGSEPSDSEYDTTYEDSNVYFEKIIDPYINRITKAKNLNEGEVCDYYAFISKGYYAENELLDFFESIEEKIINVYKSELALKDELKHETIEMIKEDQINATIEKGYNEIIDQIENEAIQESG</sequence>
<dbReference type="AlphaFoldDB" id="A0A9N9DPI8"/>
<name>A0A9N9DPI8_9GLOM</name>
<feature type="region of interest" description="Disordered" evidence="1">
    <location>
        <begin position="49"/>
        <end position="75"/>
    </location>
</feature>
<feature type="compositionally biased region" description="Basic and acidic residues" evidence="1">
    <location>
        <begin position="55"/>
        <end position="66"/>
    </location>
</feature>
<evidence type="ECO:0000256" key="1">
    <source>
        <dbReference type="SAM" id="MobiDB-lite"/>
    </source>
</evidence>
<dbReference type="EMBL" id="CAJVPL010004068">
    <property type="protein sequence ID" value="CAG8642538.1"/>
    <property type="molecule type" value="Genomic_DNA"/>
</dbReference>
<organism evidence="2 3">
    <name type="scientific">Ambispora gerdemannii</name>
    <dbReference type="NCBI Taxonomy" id="144530"/>
    <lineage>
        <taxon>Eukaryota</taxon>
        <taxon>Fungi</taxon>
        <taxon>Fungi incertae sedis</taxon>
        <taxon>Mucoromycota</taxon>
        <taxon>Glomeromycotina</taxon>
        <taxon>Glomeromycetes</taxon>
        <taxon>Archaeosporales</taxon>
        <taxon>Ambisporaceae</taxon>
        <taxon>Ambispora</taxon>
    </lineage>
</organism>
<dbReference type="OrthoDB" id="2426556at2759"/>
<evidence type="ECO:0000313" key="3">
    <source>
        <dbReference type="Proteomes" id="UP000789831"/>
    </source>
</evidence>
<reference evidence="2" key="1">
    <citation type="submission" date="2021-06" db="EMBL/GenBank/DDBJ databases">
        <authorList>
            <person name="Kallberg Y."/>
            <person name="Tangrot J."/>
            <person name="Rosling A."/>
        </authorList>
    </citation>
    <scope>NUCLEOTIDE SEQUENCE</scope>
    <source>
        <strain evidence="2">MT106</strain>
    </source>
</reference>
<accession>A0A9N9DPI8</accession>
<dbReference type="Proteomes" id="UP000789831">
    <property type="component" value="Unassembled WGS sequence"/>
</dbReference>
<protein>
    <submittedName>
        <fullName evidence="2">5542_t:CDS:1</fullName>
    </submittedName>
</protein>